<keyword evidence="4" id="KW-1185">Reference proteome</keyword>
<sequence length="477" mass="53529">MCHNQHSNYTRRDFLTRTSLGLGALSLGSLLNGTGAFGNSLWQDNAPPHFPARVKRVIYLFQSGAPSQLDLFDYKPQLIKMNGEQLPESIRKGQRLTNMTAGQSSFPLVGSIFDFKQHGESGAWISSLMPYTAQIADDLTFIKSMYTEAINHDPAITFIQTGSQFPGRPSIGSWVNYGLGSDNENLPAFVVLVTKNKFGQPLYSRLWGNGFLPSEYQGVQFRAGKNPVLYLSNPPGVTETARRRQLDALGDVQQIQFDKEGDPEILARMSQYEMAYRMQTSVPEIMDVSGEPEYIYNLYGEDSRKPGTFAANCLLARRLIEKDVKFVQLYHQGWDQHYALPENIRIQCKETDQPTAALIQDLKQRGLLEDTLVIWGGEFGRTNYSQGTLNATSFGRDHHPKCFTIFMAGAGVKPGISYGTTDEFGYNVASDGVHIHDFQATLMHLLGVDHERLTFKYQGRRFRLTDVHGKVVKDILS</sequence>
<dbReference type="PROSITE" id="PS51318">
    <property type="entry name" value="TAT"/>
    <property type="match status" value="1"/>
</dbReference>
<name>A0A9X1HTL9_9BACT</name>
<dbReference type="SUPFAM" id="SSF53649">
    <property type="entry name" value="Alkaline phosphatase-like"/>
    <property type="match status" value="1"/>
</dbReference>
<evidence type="ECO:0000313" key="1">
    <source>
        <dbReference type="EMBL" id="MCA6074745.1"/>
    </source>
</evidence>
<dbReference type="Proteomes" id="UP001139409">
    <property type="component" value="Unassembled WGS sequence"/>
</dbReference>
<organism evidence="3 4">
    <name type="scientific">Fulvivirga sedimenti</name>
    <dbReference type="NCBI Taxonomy" id="2879465"/>
    <lineage>
        <taxon>Bacteria</taxon>
        <taxon>Pseudomonadati</taxon>
        <taxon>Bacteroidota</taxon>
        <taxon>Cytophagia</taxon>
        <taxon>Cytophagales</taxon>
        <taxon>Fulvivirgaceae</taxon>
        <taxon>Fulvivirga</taxon>
    </lineage>
</organism>
<dbReference type="EMBL" id="JAIXNE010000004">
    <property type="protein sequence ID" value="MCA6077050.1"/>
    <property type="molecule type" value="Genomic_DNA"/>
</dbReference>
<dbReference type="Gene3D" id="3.40.720.10">
    <property type="entry name" value="Alkaline Phosphatase, subunit A"/>
    <property type="match status" value="1"/>
</dbReference>
<dbReference type="PANTHER" id="PTHR43737:SF1">
    <property type="entry name" value="DUF1501 DOMAIN-CONTAINING PROTEIN"/>
    <property type="match status" value="1"/>
</dbReference>
<dbReference type="InterPro" id="IPR006311">
    <property type="entry name" value="TAT_signal"/>
</dbReference>
<dbReference type="InterPro" id="IPR017850">
    <property type="entry name" value="Alkaline_phosphatase_core_sf"/>
</dbReference>
<gene>
    <name evidence="1" type="ORF">LDX50_07675</name>
    <name evidence="2" type="ORF">LDX50_13645</name>
    <name evidence="3" type="ORF">LDX50_19365</name>
</gene>
<dbReference type="RefSeq" id="WP_225697858.1">
    <property type="nucleotide sequence ID" value="NZ_JAIXNE010000002.1"/>
</dbReference>
<protein>
    <submittedName>
        <fullName evidence="3">DUF1501 domain-containing protein</fullName>
    </submittedName>
</protein>
<dbReference type="InterPro" id="IPR010869">
    <property type="entry name" value="DUF1501"/>
</dbReference>
<dbReference type="PANTHER" id="PTHR43737">
    <property type="entry name" value="BLL7424 PROTEIN"/>
    <property type="match status" value="1"/>
</dbReference>
<reference evidence="3" key="1">
    <citation type="submission" date="2021-09" db="EMBL/GenBank/DDBJ databases">
        <title>Fulvivirga sp. isolated from coastal sediment.</title>
        <authorList>
            <person name="Yu H."/>
        </authorList>
    </citation>
    <scope>NUCLEOTIDE SEQUENCE</scope>
    <source>
        <strain evidence="3">1062</strain>
    </source>
</reference>
<proteinExistence type="predicted"/>
<evidence type="ECO:0000313" key="2">
    <source>
        <dbReference type="EMBL" id="MCA6075922.1"/>
    </source>
</evidence>
<dbReference type="EMBL" id="JAIXNE010000003">
    <property type="protein sequence ID" value="MCA6075922.1"/>
    <property type="molecule type" value="Genomic_DNA"/>
</dbReference>
<comment type="caution">
    <text evidence="3">The sequence shown here is derived from an EMBL/GenBank/DDBJ whole genome shotgun (WGS) entry which is preliminary data.</text>
</comment>
<evidence type="ECO:0000313" key="3">
    <source>
        <dbReference type="EMBL" id="MCA6077050.1"/>
    </source>
</evidence>
<evidence type="ECO:0000313" key="4">
    <source>
        <dbReference type="Proteomes" id="UP001139409"/>
    </source>
</evidence>
<accession>A0A9X1HTL9</accession>
<dbReference type="Pfam" id="PF07394">
    <property type="entry name" value="DUF1501"/>
    <property type="match status" value="1"/>
</dbReference>
<dbReference type="EMBL" id="JAIXNE010000002">
    <property type="protein sequence ID" value="MCA6074745.1"/>
    <property type="molecule type" value="Genomic_DNA"/>
</dbReference>
<dbReference type="AlphaFoldDB" id="A0A9X1HTL9"/>